<gene>
    <name evidence="1" type="ORF">ACOF00016_LOCUS5507</name>
</gene>
<dbReference type="EMBL" id="HBIM01006470">
    <property type="protein sequence ID" value="CAE0407705.1"/>
    <property type="molecule type" value="Transcribed_RNA"/>
</dbReference>
<proteinExistence type="predicted"/>
<dbReference type="AlphaFoldDB" id="A0A7S3P649"/>
<sequence>MGDLLGSVALYPHAIPMSWCKQHITHAFTDMLLTSPERFVWCLLEQLMDKNLQLAHFGVKQSIFEFQYLYQFNTFFNILFNDHIADIYSLPQLKRMSKLVPK</sequence>
<protein>
    <submittedName>
        <fullName evidence="1">Uncharacterized protein</fullName>
    </submittedName>
</protein>
<reference evidence="1" key="1">
    <citation type="submission" date="2021-01" db="EMBL/GenBank/DDBJ databases">
        <authorList>
            <person name="Corre E."/>
            <person name="Pelletier E."/>
            <person name="Niang G."/>
            <person name="Scheremetjew M."/>
            <person name="Finn R."/>
            <person name="Kale V."/>
            <person name="Holt S."/>
            <person name="Cochrane G."/>
            <person name="Meng A."/>
            <person name="Brown T."/>
            <person name="Cohen L."/>
        </authorList>
    </citation>
    <scope>NUCLEOTIDE SEQUENCE</scope>
    <source>
        <strain evidence="1">CCMP127</strain>
    </source>
</reference>
<accession>A0A7S3P649</accession>
<name>A0A7S3P649_9STRA</name>
<organism evidence="1">
    <name type="scientific">Amphora coffeiformis</name>
    <dbReference type="NCBI Taxonomy" id="265554"/>
    <lineage>
        <taxon>Eukaryota</taxon>
        <taxon>Sar</taxon>
        <taxon>Stramenopiles</taxon>
        <taxon>Ochrophyta</taxon>
        <taxon>Bacillariophyta</taxon>
        <taxon>Bacillariophyceae</taxon>
        <taxon>Bacillariophycidae</taxon>
        <taxon>Thalassiophysales</taxon>
        <taxon>Catenulaceae</taxon>
        <taxon>Amphora</taxon>
    </lineage>
</organism>
<evidence type="ECO:0000313" key="1">
    <source>
        <dbReference type="EMBL" id="CAE0407705.1"/>
    </source>
</evidence>